<keyword evidence="2 5" id="KW-0812">Transmembrane</keyword>
<keyword evidence="3 5" id="KW-1133">Transmembrane helix</keyword>
<dbReference type="SUPFAM" id="SSF81321">
    <property type="entry name" value="Family A G protein-coupled receptor-like"/>
    <property type="match status" value="1"/>
</dbReference>
<feature type="transmembrane region" description="Helical" evidence="5">
    <location>
        <begin position="106"/>
        <end position="133"/>
    </location>
</feature>
<evidence type="ECO:0000256" key="3">
    <source>
        <dbReference type="ARBA" id="ARBA00022989"/>
    </source>
</evidence>
<dbReference type="RefSeq" id="XP_065643131.1">
    <property type="nucleotide sequence ID" value="XM_065787059.1"/>
</dbReference>
<evidence type="ECO:0000256" key="1">
    <source>
        <dbReference type="ARBA" id="ARBA00004370"/>
    </source>
</evidence>
<dbReference type="InterPro" id="IPR017452">
    <property type="entry name" value="GPCR_Rhodpsn_7TM"/>
</dbReference>
<dbReference type="Gene3D" id="1.20.1070.10">
    <property type="entry name" value="Rhodopsin 7-helix transmembrane proteins"/>
    <property type="match status" value="1"/>
</dbReference>
<sequence length="334" mass="39077">MLHFYNFFYSEADSVTDLDHIYTIYIGVSFSIFGLLGNFVSVAIWKRINRKRCNDRKSAGVYLITLTVTDSCLLFLFLSTEALQALMPSIIHGSYTFFYTHIGIPLFYWLFCSSVWIVVFLTINRFIAVLFPLRSKRLNNLTNTYIIIFVVFFLSLALNIPRFYNYQMLHVSNSSVHEMFNQTQTKSLHSYEFGVHCIFLLSSPFLIISVSNCSIIYKLCQKRGERERAKKMLLSQEKKMTLILMTISISFLIFLMWQCASQCFWIIELDSHSLDSSKTYDLFHHFGILGIVINSSNNFILYCVSGVEFRKQFYALFKRRFKNIDKNRGKNNKS</sequence>
<reference evidence="7" key="1">
    <citation type="submission" date="2025-05" db="UniProtKB">
        <authorList>
            <consortium name="RefSeq"/>
        </authorList>
    </citation>
    <scope>NUCLEOTIDE SEQUENCE [LARGE SCALE GENOMIC DNA]</scope>
</reference>
<keyword evidence="7" id="KW-1185">Reference proteome</keyword>
<gene>
    <name evidence="8" type="primary">LOC105846322</name>
</gene>
<dbReference type="Proteomes" id="UP001652625">
    <property type="component" value="Chromosome 01"/>
</dbReference>
<feature type="transmembrane region" description="Helical" evidence="5">
    <location>
        <begin position="20"/>
        <end position="40"/>
    </location>
</feature>
<accession>A0ABM4B2U2</accession>
<dbReference type="PROSITE" id="PS50262">
    <property type="entry name" value="G_PROTEIN_RECEP_F1_2"/>
    <property type="match status" value="1"/>
</dbReference>
<comment type="subcellular location">
    <subcellularLocation>
        <location evidence="1">Membrane</location>
    </subcellularLocation>
</comment>
<dbReference type="PROSITE" id="PS00237">
    <property type="entry name" value="G_PROTEIN_RECEP_F1_1"/>
    <property type="match status" value="1"/>
</dbReference>
<dbReference type="PANTHER" id="PTHR46641">
    <property type="entry name" value="FMRFAMIDE RECEPTOR-RELATED"/>
    <property type="match status" value="1"/>
</dbReference>
<feature type="domain" description="G-protein coupled receptors family 1 profile" evidence="6">
    <location>
        <begin position="37"/>
        <end position="302"/>
    </location>
</feature>
<evidence type="ECO:0000259" key="6">
    <source>
        <dbReference type="PROSITE" id="PS50262"/>
    </source>
</evidence>
<feature type="transmembrane region" description="Helical" evidence="5">
    <location>
        <begin position="145"/>
        <end position="164"/>
    </location>
</feature>
<feature type="transmembrane region" description="Helical" evidence="5">
    <location>
        <begin position="61"/>
        <end position="86"/>
    </location>
</feature>
<evidence type="ECO:0000313" key="8">
    <source>
        <dbReference type="RefSeq" id="XP_065643131.1"/>
    </source>
</evidence>
<reference evidence="8" key="2">
    <citation type="submission" date="2025-08" db="UniProtKB">
        <authorList>
            <consortium name="RefSeq"/>
        </authorList>
    </citation>
    <scope>IDENTIFICATION</scope>
</reference>
<evidence type="ECO:0000256" key="4">
    <source>
        <dbReference type="ARBA" id="ARBA00023136"/>
    </source>
</evidence>
<keyword evidence="4 5" id="KW-0472">Membrane</keyword>
<evidence type="ECO:0000256" key="2">
    <source>
        <dbReference type="ARBA" id="ARBA00022692"/>
    </source>
</evidence>
<dbReference type="InterPro" id="IPR000276">
    <property type="entry name" value="GPCR_Rhodpsn"/>
</dbReference>
<proteinExistence type="predicted"/>
<dbReference type="PANTHER" id="PTHR46641:SF2">
    <property type="entry name" value="FMRFAMIDE RECEPTOR"/>
    <property type="match status" value="1"/>
</dbReference>
<organism evidence="7 8">
    <name type="scientific">Hydra vulgaris</name>
    <name type="common">Hydra</name>
    <name type="synonym">Hydra attenuata</name>
    <dbReference type="NCBI Taxonomy" id="6087"/>
    <lineage>
        <taxon>Eukaryota</taxon>
        <taxon>Metazoa</taxon>
        <taxon>Cnidaria</taxon>
        <taxon>Hydrozoa</taxon>
        <taxon>Hydroidolina</taxon>
        <taxon>Anthoathecata</taxon>
        <taxon>Aplanulata</taxon>
        <taxon>Hydridae</taxon>
        <taxon>Hydra</taxon>
    </lineage>
</organism>
<feature type="transmembrane region" description="Helical" evidence="5">
    <location>
        <begin position="193"/>
        <end position="220"/>
    </location>
</feature>
<protein>
    <submittedName>
        <fullName evidence="8">Chemerin-like receptor 1</fullName>
    </submittedName>
</protein>
<name>A0ABM4B2U2_HYDVU</name>
<dbReference type="InterPro" id="IPR052954">
    <property type="entry name" value="GPCR-Ligand_Int"/>
</dbReference>
<dbReference type="CDD" id="cd14978">
    <property type="entry name" value="7tmA_FMRFamide_R-like"/>
    <property type="match status" value="1"/>
</dbReference>
<dbReference type="Pfam" id="PF00001">
    <property type="entry name" value="7tm_1"/>
    <property type="match status" value="1"/>
</dbReference>
<evidence type="ECO:0000256" key="5">
    <source>
        <dbReference type="SAM" id="Phobius"/>
    </source>
</evidence>
<dbReference type="GeneID" id="105846322"/>
<feature type="transmembrane region" description="Helical" evidence="5">
    <location>
        <begin position="287"/>
        <end position="309"/>
    </location>
</feature>
<evidence type="ECO:0000313" key="7">
    <source>
        <dbReference type="Proteomes" id="UP001652625"/>
    </source>
</evidence>
<feature type="transmembrane region" description="Helical" evidence="5">
    <location>
        <begin position="241"/>
        <end position="267"/>
    </location>
</feature>